<protein>
    <submittedName>
        <fullName evidence="2">Uncharacterized protein</fullName>
    </submittedName>
</protein>
<organism evidence="2">
    <name type="scientific">Auxenochlorella protothecoides</name>
    <name type="common">Green microalga</name>
    <name type="synonym">Chlorella protothecoides</name>
    <dbReference type="NCBI Taxonomy" id="3075"/>
    <lineage>
        <taxon>Eukaryota</taxon>
        <taxon>Viridiplantae</taxon>
        <taxon>Chlorophyta</taxon>
        <taxon>core chlorophytes</taxon>
        <taxon>Trebouxiophyceae</taxon>
        <taxon>Chlorellales</taxon>
        <taxon>Chlorellaceae</taxon>
        <taxon>Auxenochlorella</taxon>
    </lineage>
</organism>
<feature type="region of interest" description="Disordered" evidence="1">
    <location>
        <begin position="1"/>
        <end position="53"/>
    </location>
</feature>
<evidence type="ECO:0000313" key="2">
    <source>
        <dbReference type="EMBL" id="JAT75215.1"/>
    </source>
</evidence>
<dbReference type="AlphaFoldDB" id="A0A1D2A8F6"/>
<feature type="compositionally biased region" description="Low complexity" evidence="1">
    <location>
        <begin position="44"/>
        <end position="53"/>
    </location>
</feature>
<sequence length="119" mass="12286">MRKAKQARGSGTSIPERNHCRADGDVPGDARTRAFQNGLGLPEAAASPASMSRAAHLMDVADRRSPVADLVGLNWPMLPIATHQGLVLHAVQPSTTSPLLTAQVNAGGAGSKRAACAEP</sequence>
<name>A0A1D2A8F6_AUXPR</name>
<gene>
    <name evidence="2" type="ORF">g.10482</name>
</gene>
<proteinExistence type="predicted"/>
<reference evidence="2" key="1">
    <citation type="submission" date="2015-08" db="EMBL/GenBank/DDBJ databases">
        <authorList>
            <person name="Babu N.S."/>
            <person name="Beckwith C.J."/>
            <person name="Beseler K.G."/>
            <person name="Brison A."/>
            <person name="Carone J.V."/>
            <person name="Caskin T.P."/>
            <person name="Diamond M."/>
            <person name="Durham M.E."/>
            <person name="Foxe J.M."/>
            <person name="Go M."/>
            <person name="Henderson B.A."/>
            <person name="Jones I.B."/>
            <person name="McGettigan J.A."/>
            <person name="Micheletti S.J."/>
            <person name="Nasrallah M.E."/>
            <person name="Ortiz D."/>
            <person name="Piller C.R."/>
            <person name="Privatt S.R."/>
            <person name="Schneider S.L."/>
            <person name="Sharp S."/>
            <person name="Smith T.C."/>
            <person name="Stanton J.D."/>
            <person name="Ullery H.E."/>
            <person name="Wilson R.J."/>
            <person name="Serrano M.G."/>
            <person name="Buck G."/>
            <person name="Lee V."/>
            <person name="Wang Y."/>
            <person name="Carvalho R."/>
            <person name="Voegtly L."/>
            <person name="Shi R."/>
            <person name="Duckworth R."/>
            <person name="Johnson A."/>
            <person name="Loviza R."/>
            <person name="Walstead R."/>
            <person name="Shah Z."/>
            <person name="Kiflezghi M."/>
            <person name="Wade K."/>
            <person name="Ball S.L."/>
            <person name="Bradley K.W."/>
            <person name="Asai D.J."/>
            <person name="Bowman C.A."/>
            <person name="Russell D.A."/>
            <person name="Pope W.H."/>
            <person name="Jacobs-Sera D."/>
            <person name="Hendrix R.W."/>
            <person name="Hatfull G.F."/>
        </authorList>
    </citation>
    <scope>NUCLEOTIDE SEQUENCE</scope>
</reference>
<accession>A0A1D2A8F6</accession>
<evidence type="ECO:0000256" key="1">
    <source>
        <dbReference type="SAM" id="MobiDB-lite"/>
    </source>
</evidence>
<dbReference type="EMBL" id="GDKF01003407">
    <property type="protein sequence ID" value="JAT75215.1"/>
    <property type="molecule type" value="Transcribed_RNA"/>
</dbReference>
<feature type="compositionally biased region" description="Basic and acidic residues" evidence="1">
    <location>
        <begin position="16"/>
        <end position="32"/>
    </location>
</feature>